<evidence type="ECO:0000256" key="1">
    <source>
        <dbReference type="SAM" id="Phobius"/>
    </source>
</evidence>
<name>M2UP48_STUST</name>
<gene>
    <name evidence="2" type="ORF">B381_09401</name>
</gene>
<reference evidence="2 3" key="1">
    <citation type="journal article" date="2013" name="Genome Announc.">
        <title>Draft Genome of Pseudomonas stutzeri Strain NF13, a Nitrogen Fixer Isolated from the Galapagos Rift Hydrothermal Vent.</title>
        <authorList>
            <person name="Pena A."/>
            <person name="Busquets A."/>
            <person name="Gomila M."/>
            <person name="Mayol J."/>
            <person name="Bosch R."/>
            <person name="Nogales B."/>
            <person name="Garcia-Valdes E."/>
            <person name="Bennasar A."/>
            <person name="Lalucat J."/>
        </authorList>
    </citation>
    <scope>NUCLEOTIDE SEQUENCE [LARGE SCALE GENOMIC DNA]</scope>
    <source>
        <strain evidence="2 3">NF13</strain>
    </source>
</reference>
<proteinExistence type="predicted"/>
<dbReference type="EMBL" id="AOBS01000042">
    <property type="protein sequence ID" value="EME00350.1"/>
    <property type="molecule type" value="Genomic_DNA"/>
</dbReference>
<organism evidence="2 3">
    <name type="scientific">Stutzerimonas stutzeri NF13</name>
    <dbReference type="NCBI Taxonomy" id="1212548"/>
    <lineage>
        <taxon>Bacteria</taxon>
        <taxon>Pseudomonadati</taxon>
        <taxon>Pseudomonadota</taxon>
        <taxon>Gammaproteobacteria</taxon>
        <taxon>Pseudomonadales</taxon>
        <taxon>Pseudomonadaceae</taxon>
        <taxon>Stutzerimonas</taxon>
    </lineage>
</organism>
<accession>M2UP48</accession>
<sequence length="46" mass="5177">MDQPRFENAVLEGLRLTLWHAREHVILCLLPAFVIAAAMAFKASEP</sequence>
<dbReference type="AlphaFoldDB" id="M2UP48"/>
<protein>
    <submittedName>
        <fullName evidence="2">Uncharacterized protein</fullName>
    </submittedName>
</protein>
<evidence type="ECO:0000313" key="3">
    <source>
        <dbReference type="Proteomes" id="UP000011700"/>
    </source>
</evidence>
<keyword evidence="1" id="KW-0812">Transmembrane</keyword>
<keyword evidence="1" id="KW-0472">Membrane</keyword>
<dbReference type="PATRIC" id="fig|1212548.4.peg.1829"/>
<evidence type="ECO:0000313" key="2">
    <source>
        <dbReference type="EMBL" id="EME00350.1"/>
    </source>
</evidence>
<keyword evidence="1" id="KW-1133">Transmembrane helix</keyword>
<dbReference type="Proteomes" id="UP000011700">
    <property type="component" value="Unassembled WGS sequence"/>
</dbReference>
<feature type="transmembrane region" description="Helical" evidence="1">
    <location>
        <begin position="24"/>
        <end position="41"/>
    </location>
</feature>
<dbReference type="RefSeq" id="WP_003300238.1">
    <property type="nucleotide sequence ID" value="NZ_AOBS01000042.1"/>
</dbReference>
<comment type="caution">
    <text evidence="2">The sequence shown here is derived from an EMBL/GenBank/DDBJ whole genome shotgun (WGS) entry which is preliminary data.</text>
</comment>